<accession>A0A0H4R1E3</accession>
<proteinExistence type="predicted"/>
<dbReference type="RefSeq" id="WP_048704933.1">
    <property type="nucleotide sequence ID" value="NZ_CP012034.1"/>
</dbReference>
<dbReference type="Gene3D" id="6.10.250.1120">
    <property type="match status" value="1"/>
</dbReference>
<dbReference type="InterPro" id="IPR059176">
    <property type="entry name" value="UDP-X_N"/>
</dbReference>
<evidence type="ECO:0000259" key="3">
    <source>
        <dbReference type="PROSITE" id="PS51462"/>
    </source>
</evidence>
<keyword evidence="2" id="KW-0378">Hydrolase</keyword>
<dbReference type="PANTHER" id="PTHR43046">
    <property type="entry name" value="GDP-MANNOSE MANNOSYL HYDROLASE"/>
    <property type="match status" value="1"/>
</dbReference>
<evidence type="ECO:0000256" key="1">
    <source>
        <dbReference type="ARBA" id="ARBA00001946"/>
    </source>
</evidence>
<evidence type="ECO:0000313" key="5">
    <source>
        <dbReference type="Proteomes" id="UP000036106"/>
    </source>
</evidence>
<dbReference type="EMBL" id="CP012034">
    <property type="protein sequence ID" value="AKP67540.1"/>
    <property type="molecule type" value="Genomic_DNA"/>
</dbReference>
<dbReference type="Proteomes" id="UP000036106">
    <property type="component" value="Chromosome"/>
</dbReference>
<dbReference type="KEGG" id="lgn:ABM34_08370"/>
<name>A0A0H4R1E3_9LACO</name>
<feature type="domain" description="Nudix hydrolase" evidence="3">
    <location>
        <begin position="65"/>
        <end position="197"/>
    </location>
</feature>
<reference evidence="5" key="1">
    <citation type="submission" date="2015-07" db="EMBL/GenBank/DDBJ databases">
        <title>Lactobacillus ginsenosidimutans/EMML 3141/ whole genome sequencing.</title>
        <authorList>
            <person name="Kim M.K."/>
            <person name="Im W.-T."/>
            <person name="Srinivasan S."/>
            <person name="Lee J.-J."/>
        </authorList>
    </citation>
    <scope>NUCLEOTIDE SEQUENCE [LARGE SCALE GENOMIC DNA]</scope>
    <source>
        <strain evidence="5">EMML 3041</strain>
    </source>
</reference>
<dbReference type="Pfam" id="PF00293">
    <property type="entry name" value="NUDIX"/>
    <property type="match status" value="1"/>
</dbReference>
<dbReference type="PANTHER" id="PTHR43046:SF16">
    <property type="entry name" value="ADP-RIBOSE PYROPHOSPHATASE YJHB-RELATED"/>
    <property type="match status" value="1"/>
</dbReference>
<gene>
    <name evidence="4" type="ORF">ABM34_08370</name>
</gene>
<keyword evidence="5" id="KW-1185">Reference proteome</keyword>
<dbReference type="InterPro" id="IPR015797">
    <property type="entry name" value="NUDIX_hydrolase-like_dom_sf"/>
</dbReference>
<comment type="cofactor">
    <cofactor evidence="1">
        <name>Mg(2+)</name>
        <dbReference type="ChEBI" id="CHEBI:18420"/>
    </cofactor>
</comment>
<evidence type="ECO:0000313" key="4">
    <source>
        <dbReference type="EMBL" id="AKP67540.1"/>
    </source>
</evidence>
<dbReference type="Pfam" id="PF12535">
    <property type="entry name" value="Nudix_N"/>
    <property type="match status" value="1"/>
</dbReference>
<dbReference type="GO" id="GO:0016787">
    <property type="term" value="F:hydrolase activity"/>
    <property type="evidence" value="ECO:0007669"/>
    <property type="project" value="UniProtKB-KW"/>
</dbReference>
<organism evidence="4 5">
    <name type="scientific">Companilactobacillus ginsenosidimutans</name>
    <dbReference type="NCBI Taxonomy" id="1007676"/>
    <lineage>
        <taxon>Bacteria</taxon>
        <taxon>Bacillati</taxon>
        <taxon>Bacillota</taxon>
        <taxon>Bacilli</taxon>
        <taxon>Lactobacillales</taxon>
        <taxon>Lactobacillaceae</taxon>
        <taxon>Companilactobacillus</taxon>
    </lineage>
</organism>
<evidence type="ECO:0000256" key="2">
    <source>
        <dbReference type="ARBA" id="ARBA00022801"/>
    </source>
</evidence>
<dbReference type="PROSITE" id="PS51462">
    <property type="entry name" value="NUDIX"/>
    <property type="match status" value="1"/>
</dbReference>
<dbReference type="Gene3D" id="3.90.79.10">
    <property type="entry name" value="Nucleoside Triphosphate Pyrophosphohydrolase"/>
    <property type="match status" value="1"/>
</dbReference>
<protein>
    <submittedName>
        <fullName evidence="4">ADP-ribose pyrophosphatase</fullName>
    </submittedName>
</protein>
<dbReference type="InterPro" id="IPR000086">
    <property type="entry name" value="NUDIX_hydrolase_dom"/>
</dbReference>
<dbReference type="PATRIC" id="fig|1007676.4.peg.1690"/>
<dbReference type="AlphaFoldDB" id="A0A0H4R1E3"/>
<dbReference type="OrthoDB" id="9804442at2"/>
<dbReference type="STRING" id="1007676.ABM34_08370"/>
<sequence>MDNLKLLIMQLEAISQSGLHYTKDVFDKERYEQLKDISKKLTLQLTNGNEKQIDVFFDSDNGYVTPKVDVRAITFNQKSELLMVHEKMSDTWSIPGGWADIGYSASEIAIKEIREEANIHVTPKRLIAVRDIQKHAYEQKNLSYIYKHFIECVPDNDHLDAVDNSETSDAKYFSLEDALKLKLSLNRNLPEDIEMAFNSHENSNWQTIFD</sequence>
<dbReference type="SUPFAM" id="SSF55811">
    <property type="entry name" value="Nudix"/>
    <property type="match status" value="1"/>
</dbReference>